<dbReference type="AlphaFoldDB" id="A0A1H7TF81"/>
<organism evidence="2 3">
    <name type="scientific">Colwellia chukchiensis</name>
    <dbReference type="NCBI Taxonomy" id="641665"/>
    <lineage>
        <taxon>Bacteria</taxon>
        <taxon>Pseudomonadati</taxon>
        <taxon>Pseudomonadota</taxon>
        <taxon>Gammaproteobacteria</taxon>
        <taxon>Alteromonadales</taxon>
        <taxon>Colwelliaceae</taxon>
        <taxon>Colwellia</taxon>
    </lineage>
</organism>
<reference evidence="3" key="1">
    <citation type="submission" date="2016-10" db="EMBL/GenBank/DDBJ databases">
        <authorList>
            <person name="Varghese N."/>
            <person name="Submissions S."/>
        </authorList>
    </citation>
    <scope>NUCLEOTIDE SEQUENCE [LARGE SCALE GENOMIC DNA]</scope>
    <source>
        <strain evidence="3">CGMCC 1.9127</strain>
    </source>
</reference>
<accession>A0A1H7TF81</accession>
<keyword evidence="1" id="KW-1133">Transmembrane helix</keyword>
<feature type="transmembrane region" description="Helical" evidence="1">
    <location>
        <begin position="70"/>
        <end position="88"/>
    </location>
</feature>
<dbReference type="OrthoDB" id="6227426at2"/>
<dbReference type="RefSeq" id="WP_085286062.1">
    <property type="nucleotide sequence ID" value="NZ_FOBI01000025.1"/>
</dbReference>
<evidence type="ECO:0000313" key="2">
    <source>
        <dbReference type="EMBL" id="SEL83471.1"/>
    </source>
</evidence>
<feature type="transmembrane region" description="Helical" evidence="1">
    <location>
        <begin position="20"/>
        <end position="49"/>
    </location>
</feature>
<keyword evidence="1" id="KW-0472">Membrane</keyword>
<evidence type="ECO:0000256" key="1">
    <source>
        <dbReference type="SAM" id="Phobius"/>
    </source>
</evidence>
<protein>
    <submittedName>
        <fullName evidence="2">Uncharacterized protein</fullName>
    </submittedName>
</protein>
<keyword evidence="1" id="KW-0812">Transmembrane</keyword>
<evidence type="ECO:0000313" key="3">
    <source>
        <dbReference type="Proteomes" id="UP000199297"/>
    </source>
</evidence>
<keyword evidence="3" id="KW-1185">Reference proteome</keyword>
<feature type="transmembrane region" description="Helical" evidence="1">
    <location>
        <begin position="94"/>
        <end position="111"/>
    </location>
</feature>
<dbReference type="Proteomes" id="UP000199297">
    <property type="component" value="Unassembled WGS sequence"/>
</dbReference>
<gene>
    <name evidence="2" type="ORF">SAMN05216262_1255</name>
</gene>
<sequence length="124" mass="14592">MFFPKFIYENLPYAYFLVSAYLLAFYETWVVFISAGLFYAAACITLVTRSSHRRVDRHKTAKNNNILPEFLYEYLPYIYVAVAILLLLKTSLAISHFLAFCMMIIALRNLLLRKSNRRKSKTKF</sequence>
<name>A0A1H7TF81_9GAMM</name>
<dbReference type="EMBL" id="FOBI01000025">
    <property type="protein sequence ID" value="SEL83471.1"/>
    <property type="molecule type" value="Genomic_DNA"/>
</dbReference>
<proteinExistence type="predicted"/>